<evidence type="ECO:0000256" key="2">
    <source>
        <dbReference type="ARBA" id="ARBA00022670"/>
    </source>
</evidence>
<organism evidence="5 6">
    <name type="scientific">Clostridium perfringens</name>
    <dbReference type="NCBI Taxonomy" id="1502"/>
    <lineage>
        <taxon>Bacteria</taxon>
        <taxon>Bacillati</taxon>
        <taxon>Bacillota</taxon>
        <taxon>Clostridia</taxon>
        <taxon>Eubacteriales</taxon>
        <taxon>Clostridiaceae</taxon>
        <taxon>Clostridium</taxon>
    </lineage>
</organism>
<keyword evidence="3" id="KW-0378">Hydrolase</keyword>
<evidence type="ECO:0000256" key="1">
    <source>
        <dbReference type="ARBA" id="ARBA00022612"/>
    </source>
</evidence>
<dbReference type="NCBIfam" id="TIGR01543">
    <property type="entry name" value="proheadase_HK97"/>
    <property type="match status" value="1"/>
</dbReference>
<dbReference type="Proteomes" id="UP000249986">
    <property type="component" value="Unassembled WGS sequence"/>
</dbReference>
<dbReference type="InterPro" id="IPR006433">
    <property type="entry name" value="Prohead_protease"/>
</dbReference>
<keyword evidence="2" id="KW-0645">Protease</keyword>
<dbReference type="RefSeq" id="WP_110029091.1">
    <property type="nucleotide sequence ID" value="NZ_CP075946.1"/>
</dbReference>
<dbReference type="EMBL" id="UAWG01000009">
    <property type="protein sequence ID" value="SQB59893.1"/>
    <property type="molecule type" value="Genomic_DNA"/>
</dbReference>
<dbReference type="GO" id="GO:0008233">
    <property type="term" value="F:peptidase activity"/>
    <property type="evidence" value="ECO:0007669"/>
    <property type="project" value="UniProtKB-KW"/>
</dbReference>
<keyword evidence="1" id="KW-1188">Viral release from host cell</keyword>
<feature type="domain" description="Prohead serine protease" evidence="4">
    <location>
        <begin position="15"/>
        <end position="174"/>
    </location>
</feature>
<gene>
    <name evidence="5" type="ORF">NCTC10719_01436</name>
</gene>
<evidence type="ECO:0000313" key="6">
    <source>
        <dbReference type="Proteomes" id="UP000249986"/>
    </source>
</evidence>
<reference evidence="5 6" key="1">
    <citation type="submission" date="2018-06" db="EMBL/GenBank/DDBJ databases">
        <authorList>
            <consortium name="Pathogen Informatics"/>
            <person name="Doyle S."/>
        </authorList>
    </citation>
    <scope>NUCLEOTIDE SEQUENCE [LARGE SCALE GENOMIC DNA]</scope>
    <source>
        <strain evidence="5 6">NCTC10719</strain>
    </source>
</reference>
<evidence type="ECO:0000256" key="3">
    <source>
        <dbReference type="ARBA" id="ARBA00022801"/>
    </source>
</evidence>
<dbReference type="InterPro" id="IPR054613">
    <property type="entry name" value="Peptidase_S78_dom"/>
</dbReference>
<dbReference type="Pfam" id="PF04586">
    <property type="entry name" value="Peptidase_S78"/>
    <property type="match status" value="1"/>
</dbReference>
<protein>
    <submittedName>
        <fullName evidence="5">Phage phi-C31 gp35-like protein</fullName>
    </submittedName>
</protein>
<sequence length="200" mass="23078">MEKKQKEIRKFIATDLETRTEENSSEKIISGYINKFNTRSQYMGFYEEVSKGAFDKTLADGHNIYAMYNHNADMILGSTRSGSLKLNVDNIGLHFELRINPNISYASDIAELVKSGDLEGCSFGFWVTDDEWTYTEDKIDLRIIKELELIEVTITPFPAYLDSEANCRSFELHNKEVEKAKELRDLEKEIELLEIEAELL</sequence>
<dbReference type="AlphaFoldDB" id="A0A2X2YAE5"/>
<accession>A0A2X2YAE5</accession>
<evidence type="ECO:0000313" key="5">
    <source>
        <dbReference type="EMBL" id="SQB59893.1"/>
    </source>
</evidence>
<proteinExistence type="predicted"/>
<name>A0A2X2YAE5_CLOPF</name>
<evidence type="ECO:0000259" key="4">
    <source>
        <dbReference type="Pfam" id="PF04586"/>
    </source>
</evidence>
<dbReference type="GO" id="GO:0006508">
    <property type="term" value="P:proteolysis"/>
    <property type="evidence" value="ECO:0007669"/>
    <property type="project" value="UniProtKB-KW"/>
</dbReference>